<name>A0A5E4N831_9HEMI</name>
<dbReference type="OrthoDB" id="2139957at2759"/>
<dbReference type="PANTHER" id="PTHR43602">
    <property type="match status" value="1"/>
</dbReference>
<gene>
    <name evidence="8" type="ORF">CINCED_3A003418</name>
</gene>
<evidence type="ECO:0000256" key="4">
    <source>
        <dbReference type="ARBA" id="ARBA00023098"/>
    </source>
</evidence>
<accession>A0A5E4N831</accession>
<dbReference type="InterPro" id="IPR001753">
    <property type="entry name" value="Enoyl-CoA_hydra/iso"/>
</dbReference>
<comment type="function">
    <text evidence="6">May play a role in fatty acid biosynthesis and insulin sensitivity.</text>
</comment>
<evidence type="ECO:0000256" key="3">
    <source>
        <dbReference type="ARBA" id="ARBA00022946"/>
    </source>
</evidence>
<dbReference type="AlphaFoldDB" id="A0A5E4N831"/>
<evidence type="ECO:0000256" key="5">
    <source>
        <dbReference type="ARBA" id="ARBA00023128"/>
    </source>
</evidence>
<keyword evidence="4" id="KW-0443">Lipid metabolism</keyword>
<organism evidence="8 9">
    <name type="scientific">Cinara cedri</name>
    <dbReference type="NCBI Taxonomy" id="506608"/>
    <lineage>
        <taxon>Eukaryota</taxon>
        <taxon>Metazoa</taxon>
        <taxon>Ecdysozoa</taxon>
        <taxon>Arthropoda</taxon>
        <taxon>Hexapoda</taxon>
        <taxon>Insecta</taxon>
        <taxon>Pterygota</taxon>
        <taxon>Neoptera</taxon>
        <taxon>Paraneoptera</taxon>
        <taxon>Hemiptera</taxon>
        <taxon>Sternorrhyncha</taxon>
        <taxon>Aphidomorpha</taxon>
        <taxon>Aphidoidea</taxon>
        <taxon>Aphididae</taxon>
        <taxon>Lachninae</taxon>
        <taxon>Cinara</taxon>
    </lineage>
</organism>
<dbReference type="GO" id="GO:0005739">
    <property type="term" value="C:mitochondrion"/>
    <property type="evidence" value="ECO:0007669"/>
    <property type="project" value="UniProtKB-SubCell"/>
</dbReference>
<dbReference type="Gene3D" id="3.90.226.10">
    <property type="entry name" value="2-enoyl-CoA Hydratase, Chain A, domain 1"/>
    <property type="match status" value="1"/>
</dbReference>
<comment type="subcellular location">
    <subcellularLocation>
        <location evidence="1">Mitochondrion</location>
    </subcellularLocation>
</comment>
<dbReference type="CDD" id="cd06558">
    <property type="entry name" value="crotonase-like"/>
    <property type="match status" value="1"/>
</dbReference>
<dbReference type="GO" id="GO:0016836">
    <property type="term" value="F:hydro-lyase activity"/>
    <property type="evidence" value="ECO:0007669"/>
    <property type="project" value="TreeGrafter"/>
</dbReference>
<keyword evidence="9" id="KW-1185">Reference proteome</keyword>
<protein>
    <recommendedName>
        <fullName evidence="7">Enoyl-CoA hydratase domain-containing protein 3, mitochondrial</fullName>
    </recommendedName>
</protein>
<evidence type="ECO:0000256" key="7">
    <source>
        <dbReference type="ARBA" id="ARBA00040545"/>
    </source>
</evidence>
<dbReference type="Pfam" id="PF00378">
    <property type="entry name" value="ECH_1"/>
    <property type="match status" value="1"/>
</dbReference>
<evidence type="ECO:0000313" key="8">
    <source>
        <dbReference type="EMBL" id="VVC40813.1"/>
    </source>
</evidence>
<dbReference type="GO" id="GO:0006631">
    <property type="term" value="P:fatty acid metabolic process"/>
    <property type="evidence" value="ECO:0007669"/>
    <property type="project" value="UniProtKB-KW"/>
</dbReference>
<dbReference type="InterPro" id="IPR052377">
    <property type="entry name" value="Mitochondrial_ECH-domain"/>
</dbReference>
<dbReference type="Gene3D" id="1.10.12.10">
    <property type="entry name" value="Lyase 2-enoyl-coa Hydratase, Chain A, domain 2"/>
    <property type="match status" value="1"/>
</dbReference>
<evidence type="ECO:0000256" key="1">
    <source>
        <dbReference type="ARBA" id="ARBA00004173"/>
    </source>
</evidence>
<evidence type="ECO:0000256" key="6">
    <source>
        <dbReference type="ARBA" id="ARBA00037410"/>
    </source>
</evidence>
<sequence length="271" mass="29836">MWKSVVHHLFRNQSSSASENVINTFKDINSYRITLSNPKTRNILSIDILQSLIEEIKNAGNDLSLKSIVLCSNGSVFSAGHDLNELTIQEKQKKVFSLATKLMNTMIDCPIPIIACVDGIAAASGCQLVAASDIALCTTRSSFSTPGVNLGLFCSTPGIPLSRVMSKKTVSYMLFTGISINAEEALRTGLVSKVVQPEKLDDEITKLTSMIGQKSRDVITLGKQFFYKQIDDNIKSAYKNGEKIMLKNLELDDCKEGLQSFIEKRKPSWSS</sequence>
<dbReference type="EMBL" id="CABPRJ010001908">
    <property type="protein sequence ID" value="VVC40813.1"/>
    <property type="molecule type" value="Genomic_DNA"/>
</dbReference>
<keyword evidence="2" id="KW-0276">Fatty acid metabolism</keyword>
<dbReference type="PANTHER" id="PTHR43602:SF1">
    <property type="entry name" value="ENOYL-COA HYDRATASE DOMAIN-CONTAINING PROTEIN 3, MITOCHONDRIAL"/>
    <property type="match status" value="1"/>
</dbReference>
<keyword evidence="5" id="KW-0496">Mitochondrion</keyword>
<evidence type="ECO:0000313" key="9">
    <source>
        <dbReference type="Proteomes" id="UP000325440"/>
    </source>
</evidence>
<dbReference type="Proteomes" id="UP000325440">
    <property type="component" value="Unassembled WGS sequence"/>
</dbReference>
<evidence type="ECO:0000256" key="2">
    <source>
        <dbReference type="ARBA" id="ARBA00022832"/>
    </source>
</evidence>
<reference evidence="8 9" key="1">
    <citation type="submission" date="2019-08" db="EMBL/GenBank/DDBJ databases">
        <authorList>
            <person name="Alioto T."/>
            <person name="Alioto T."/>
            <person name="Gomez Garrido J."/>
        </authorList>
    </citation>
    <scope>NUCLEOTIDE SEQUENCE [LARGE SCALE GENOMIC DNA]</scope>
</reference>
<keyword evidence="3" id="KW-0809">Transit peptide</keyword>
<proteinExistence type="predicted"/>
<dbReference type="SUPFAM" id="SSF52096">
    <property type="entry name" value="ClpP/crotonase"/>
    <property type="match status" value="1"/>
</dbReference>
<dbReference type="InterPro" id="IPR014748">
    <property type="entry name" value="Enoyl-CoA_hydra_C"/>
</dbReference>
<dbReference type="InterPro" id="IPR029045">
    <property type="entry name" value="ClpP/crotonase-like_dom_sf"/>
</dbReference>